<sequence length="52" mass="5972">MPIFLSFFLMCVFQWFLISLSVLPGRWDAILDHLSIINVISDATERSDGKNN</sequence>
<name>A0A2P2NNI6_RHIMU</name>
<feature type="chain" id="PRO_5015161806" evidence="1">
    <location>
        <begin position="20"/>
        <end position="52"/>
    </location>
</feature>
<protein>
    <submittedName>
        <fullName evidence="2">Uncharacterized protein</fullName>
    </submittedName>
</protein>
<organism evidence="2">
    <name type="scientific">Rhizophora mucronata</name>
    <name type="common">Asiatic mangrove</name>
    <dbReference type="NCBI Taxonomy" id="61149"/>
    <lineage>
        <taxon>Eukaryota</taxon>
        <taxon>Viridiplantae</taxon>
        <taxon>Streptophyta</taxon>
        <taxon>Embryophyta</taxon>
        <taxon>Tracheophyta</taxon>
        <taxon>Spermatophyta</taxon>
        <taxon>Magnoliopsida</taxon>
        <taxon>eudicotyledons</taxon>
        <taxon>Gunneridae</taxon>
        <taxon>Pentapetalae</taxon>
        <taxon>rosids</taxon>
        <taxon>fabids</taxon>
        <taxon>Malpighiales</taxon>
        <taxon>Rhizophoraceae</taxon>
        <taxon>Rhizophora</taxon>
    </lineage>
</organism>
<proteinExistence type="predicted"/>
<feature type="signal peptide" evidence="1">
    <location>
        <begin position="1"/>
        <end position="19"/>
    </location>
</feature>
<evidence type="ECO:0000256" key="1">
    <source>
        <dbReference type="SAM" id="SignalP"/>
    </source>
</evidence>
<dbReference type="EMBL" id="GGEC01063521">
    <property type="protein sequence ID" value="MBX44005.1"/>
    <property type="molecule type" value="Transcribed_RNA"/>
</dbReference>
<evidence type="ECO:0000313" key="2">
    <source>
        <dbReference type="EMBL" id="MBX44005.1"/>
    </source>
</evidence>
<keyword evidence="1" id="KW-0732">Signal</keyword>
<accession>A0A2P2NNI6</accession>
<reference evidence="2" key="1">
    <citation type="submission" date="2018-02" db="EMBL/GenBank/DDBJ databases">
        <title>Rhizophora mucronata_Transcriptome.</title>
        <authorList>
            <person name="Meera S.P."/>
            <person name="Sreeshan A."/>
            <person name="Augustine A."/>
        </authorList>
    </citation>
    <scope>NUCLEOTIDE SEQUENCE</scope>
    <source>
        <tissue evidence="2">Leaf</tissue>
    </source>
</reference>
<dbReference type="AlphaFoldDB" id="A0A2P2NNI6"/>